<protein>
    <submittedName>
        <fullName evidence="1">Uncharacterized protein</fullName>
    </submittedName>
</protein>
<accession>A0A8C9NC12</accession>
<evidence type="ECO:0000313" key="2">
    <source>
        <dbReference type="Proteomes" id="UP000694409"/>
    </source>
</evidence>
<dbReference type="AlphaFoldDB" id="A0A8C9NC12"/>
<organism evidence="1 2">
    <name type="scientific">Serinus canaria</name>
    <name type="common">Island canary</name>
    <name type="synonym">Fringilla canaria</name>
    <dbReference type="NCBI Taxonomy" id="9135"/>
    <lineage>
        <taxon>Eukaryota</taxon>
        <taxon>Metazoa</taxon>
        <taxon>Chordata</taxon>
        <taxon>Craniata</taxon>
        <taxon>Vertebrata</taxon>
        <taxon>Euteleostomi</taxon>
        <taxon>Archelosauria</taxon>
        <taxon>Archosauria</taxon>
        <taxon>Dinosauria</taxon>
        <taxon>Saurischia</taxon>
        <taxon>Theropoda</taxon>
        <taxon>Coelurosauria</taxon>
        <taxon>Aves</taxon>
        <taxon>Neognathae</taxon>
        <taxon>Neoaves</taxon>
        <taxon>Telluraves</taxon>
        <taxon>Australaves</taxon>
        <taxon>Passeriformes</taxon>
        <taxon>Passeroidea</taxon>
        <taxon>Fringillidae</taxon>
        <taxon>Carduelinae</taxon>
        <taxon>Serinus</taxon>
    </lineage>
</organism>
<sequence>MSRLIKAITDMMQSSQGNARKGRKSETFSRSEFKKLIQQEFVPVKVTAGAGGGKGAGKGTWNWVSHWIWGSPIEFWGSALLDLGVSP</sequence>
<dbReference type="Ensembl" id="ENSSCAT00000016826.1">
    <property type="protein sequence ID" value="ENSSCAP00000015022.1"/>
    <property type="gene ID" value="ENSSCAG00000011017.1"/>
</dbReference>
<dbReference type="GeneTree" id="ENSGT01030000235377"/>
<reference evidence="1" key="1">
    <citation type="submission" date="2025-08" db="UniProtKB">
        <authorList>
            <consortium name="Ensembl"/>
        </authorList>
    </citation>
    <scope>IDENTIFICATION</scope>
</reference>
<keyword evidence="2" id="KW-1185">Reference proteome</keyword>
<name>A0A8C9NC12_SERCA</name>
<reference evidence="1" key="2">
    <citation type="submission" date="2025-09" db="UniProtKB">
        <authorList>
            <consortium name="Ensembl"/>
        </authorList>
    </citation>
    <scope>IDENTIFICATION</scope>
</reference>
<dbReference type="Proteomes" id="UP000694409">
    <property type="component" value="Unassembled WGS sequence"/>
</dbReference>
<proteinExistence type="predicted"/>
<evidence type="ECO:0000313" key="1">
    <source>
        <dbReference type="Ensembl" id="ENSSCAP00000015022.1"/>
    </source>
</evidence>